<organism evidence="2 3">
    <name type="scientific">Nocardioides lentus</name>
    <dbReference type="NCBI Taxonomy" id="338077"/>
    <lineage>
        <taxon>Bacteria</taxon>
        <taxon>Bacillati</taxon>
        <taxon>Actinomycetota</taxon>
        <taxon>Actinomycetes</taxon>
        <taxon>Propionibacteriales</taxon>
        <taxon>Nocardioidaceae</taxon>
        <taxon>Nocardioides</taxon>
    </lineage>
</organism>
<comment type="caution">
    <text evidence="2">The sequence shown here is derived from an EMBL/GenBank/DDBJ whole genome shotgun (WGS) entry which is preliminary data.</text>
</comment>
<keyword evidence="3" id="KW-1185">Reference proteome</keyword>
<reference evidence="2 3" key="1">
    <citation type="journal article" date="2019" name="Int. J. Syst. Evol. Microbiol.">
        <title>The Global Catalogue of Microorganisms (GCM) 10K type strain sequencing project: providing services to taxonomists for standard genome sequencing and annotation.</title>
        <authorList>
            <consortium name="The Broad Institute Genomics Platform"/>
            <consortium name="The Broad Institute Genome Sequencing Center for Infectious Disease"/>
            <person name="Wu L."/>
            <person name="Ma J."/>
        </authorList>
    </citation>
    <scope>NUCLEOTIDE SEQUENCE [LARGE SCALE GENOMIC DNA]</scope>
    <source>
        <strain evidence="2 3">JCM 14046</strain>
    </source>
</reference>
<evidence type="ECO:0008006" key="4">
    <source>
        <dbReference type="Google" id="ProtNLM"/>
    </source>
</evidence>
<dbReference type="EMBL" id="BAAAMY010000005">
    <property type="protein sequence ID" value="GAA1920477.1"/>
    <property type="molecule type" value="Genomic_DNA"/>
</dbReference>
<sequence length="120" mass="12826">MHIRRTTLGLALALTTCLLGGAGAGLAGAAAAAGPTAEGTWRAPGHTIVRIGGDADHGFTIHHKDGTALHPPTRSESDAECSEYDTAIERVRCRTEVRVWYRDLADMKTAIAWAKYSARR</sequence>
<feature type="chain" id="PRO_5045979594" description="Secreted protein" evidence="1">
    <location>
        <begin position="33"/>
        <end position="120"/>
    </location>
</feature>
<evidence type="ECO:0000313" key="3">
    <source>
        <dbReference type="Proteomes" id="UP001501612"/>
    </source>
</evidence>
<feature type="signal peptide" evidence="1">
    <location>
        <begin position="1"/>
        <end position="32"/>
    </location>
</feature>
<dbReference type="Proteomes" id="UP001501612">
    <property type="component" value="Unassembled WGS sequence"/>
</dbReference>
<keyword evidence="1" id="KW-0732">Signal</keyword>
<proteinExistence type="predicted"/>
<evidence type="ECO:0000256" key="1">
    <source>
        <dbReference type="SAM" id="SignalP"/>
    </source>
</evidence>
<name>A0ABN2PJ70_9ACTN</name>
<dbReference type="RefSeq" id="WP_344007195.1">
    <property type="nucleotide sequence ID" value="NZ_BAAAMY010000005.1"/>
</dbReference>
<accession>A0ABN2PJ70</accession>
<evidence type="ECO:0000313" key="2">
    <source>
        <dbReference type="EMBL" id="GAA1920477.1"/>
    </source>
</evidence>
<gene>
    <name evidence="2" type="ORF">GCM10009737_22520</name>
</gene>
<protein>
    <recommendedName>
        <fullName evidence="4">Secreted protein</fullName>
    </recommendedName>
</protein>